<dbReference type="EMBL" id="JACHJS010000001">
    <property type="protein sequence ID" value="MBB4963541.1"/>
    <property type="molecule type" value="Genomic_DNA"/>
</dbReference>
<evidence type="ECO:0000256" key="1">
    <source>
        <dbReference type="SAM" id="MobiDB-lite"/>
    </source>
</evidence>
<sequence>MTRIKRSMGQAGEPEPGLTAEVVRRWESGDRKPEPRYQKHLVQVFRLPASDLGLLSSEELALRPRRPAEPPAVTAQDVDAIVRKVTLVLLGNGNEFNRKMFLTGQLGASLTPLLTQGLALPDSIEALTRTPGSTLDPRAVDAFAAIATSHRSLYWTRPAADLLPAVVSHAQFGENLLKTTTSVGLAAAVAESALLAARLAFFDLDREDLAGSFFRLAQDAADHSRDHGLAAAVLAHRAFVPGFAGRGPEARALLAAAHAHVRYDGGPLLRSWLHCVDSEISARTGQAADSVARIRAAEDALTTIGTDALWLDFYDSARLDGFAGNSLLLAGRPHDATPRLRNALDRLSPTAGKQRAVVLFDLAAAQASTDAELAYTTAGQACDLLGQACDLLGQACDLLGQACDLLGQDGYAMAAKRAPEVGKALAGTPYAALLRERVRAATSG</sequence>
<evidence type="ECO:0000313" key="3">
    <source>
        <dbReference type="Proteomes" id="UP000542674"/>
    </source>
</evidence>
<dbReference type="AlphaFoldDB" id="A0A7W7WTV5"/>
<evidence type="ECO:0000313" key="2">
    <source>
        <dbReference type="EMBL" id="MBB4963541.1"/>
    </source>
</evidence>
<protein>
    <recommendedName>
        <fullName evidence="4">Transcriptional regulator</fullName>
    </recommendedName>
</protein>
<evidence type="ECO:0008006" key="4">
    <source>
        <dbReference type="Google" id="ProtNLM"/>
    </source>
</evidence>
<organism evidence="2 3">
    <name type="scientific">Saccharothrix violaceirubra</name>
    <dbReference type="NCBI Taxonomy" id="413306"/>
    <lineage>
        <taxon>Bacteria</taxon>
        <taxon>Bacillati</taxon>
        <taxon>Actinomycetota</taxon>
        <taxon>Actinomycetes</taxon>
        <taxon>Pseudonocardiales</taxon>
        <taxon>Pseudonocardiaceae</taxon>
        <taxon>Saccharothrix</taxon>
    </lineage>
</organism>
<feature type="region of interest" description="Disordered" evidence="1">
    <location>
        <begin position="1"/>
        <end position="22"/>
    </location>
</feature>
<keyword evidence="3" id="KW-1185">Reference proteome</keyword>
<dbReference type="Proteomes" id="UP000542674">
    <property type="component" value="Unassembled WGS sequence"/>
</dbReference>
<reference evidence="2 3" key="1">
    <citation type="submission" date="2020-08" db="EMBL/GenBank/DDBJ databases">
        <title>Sequencing the genomes of 1000 actinobacteria strains.</title>
        <authorList>
            <person name="Klenk H.-P."/>
        </authorList>
    </citation>
    <scope>NUCLEOTIDE SEQUENCE [LARGE SCALE GENOMIC DNA]</scope>
    <source>
        <strain evidence="2 3">DSM 45084</strain>
    </source>
</reference>
<name>A0A7W7WTV5_9PSEU</name>
<proteinExistence type="predicted"/>
<accession>A0A7W7WTV5</accession>
<gene>
    <name evidence="2" type="ORF">F4559_000900</name>
</gene>
<comment type="caution">
    <text evidence="2">The sequence shown here is derived from an EMBL/GenBank/DDBJ whole genome shotgun (WGS) entry which is preliminary data.</text>
</comment>
<dbReference type="RefSeq" id="WP_184666303.1">
    <property type="nucleotide sequence ID" value="NZ_BAABAI010000017.1"/>
</dbReference>